<evidence type="ECO:0000313" key="1">
    <source>
        <dbReference type="EMBL" id="KAK8757843.1"/>
    </source>
</evidence>
<gene>
    <name evidence="1" type="ORF">V5799_004524</name>
</gene>
<protein>
    <submittedName>
        <fullName evidence="1">Uncharacterized protein</fullName>
    </submittedName>
</protein>
<name>A0AAQ4D5V3_AMBAM</name>
<reference evidence="1 2" key="1">
    <citation type="journal article" date="2023" name="Arcadia Sci">
        <title>De novo assembly of a long-read Amblyomma americanum tick genome.</title>
        <authorList>
            <person name="Chou S."/>
            <person name="Poskanzer K.E."/>
            <person name="Rollins M."/>
            <person name="Thuy-Boun P.S."/>
        </authorList>
    </citation>
    <scope>NUCLEOTIDE SEQUENCE [LARGE SCALE GENOMIC DNA]</scope>
    <source>
        <strain evidence="1">F_SG_1</strain>
        <tissue evidence="1">Salivary glands</tissue>
    </source>
</reference>
<dbReference type="AlphaFoldDB" id="A0AAQ4D5V3"/>
<comment type="caution">
    <text evidence="1">The sequence shown here is derived from an EMBL/GenBank/DDBJ whole genome shotgun (WGS) entry which is preliminary data.</text>
</comment>
<dbReference type="Proteomes" id="UP001321473">
    <property type="component" value="Unassembled WGS sequence"/>
</dbReference>
<proteinExistence type="predicted"/>
<evidence type="ECO:0000313" key="2">
    <source>
        <dbReference type="Proteomes" id="UP001321473"/>
    </source>
</evidence>
<sequence length="59" mass="6246">APGLRLLIACRFPGAEQRCSPTLSRRCDAASCEGKHQSAAAYSFPAGPLSHTQSLTRTT</sequence>
<organism evidence="1 2">
    <name type="scientific">Amblyomma americanum</name>
    <name type="common">Lone star tick</name>
    <dbReference type="NCBI Taxonomy" id="6943"/>
    <lineage>
        <taxon>Eukaryota</taxon>
        <taxon>Metazoa</taxon>
        <taxon>Ecdysozoa</taxon>
        <taxon>Arthropoda</taxon>
        <taxon>Chelicerata</taxon>
        <taxon>Arachnida</taxon>
        <taxon>Acari</taxon>
        <taxon>Parasitiformes</taxon>
        <taxon>Ixodida</taxon>
        <taxon>Ixodoidea</taxon>
        <taxon>Ixodidae</taxon>
        <taxon>Amblyomminae</taxon>
        <taxon>Amblyomma</taxon>
    </lineage>
</organism>
<feature type="non-terminal residue" evidence="1">
    <location>
        <position position="1"/>
    </location>
</feature>
<keyword evidence="2" id="KW-1185">Reference proteome</keyword>
<accession>A0AAQ4D5V3</accession>
<dbReference type="EMBL" id="JARKHS020034750">
    <property type="protein sequence ID" value="KAK8757843.1"/>
    <property type="molecule type" value="Genomic_DNA"/>
</dbReference>